<name>A0A4Z2JDK0_9TELE</name>
<reference evidence="2 3" key="1">
    <citation type="submission" date="2019-03" db="EMBL/GenBank/DDBJ databases">
        <title>First draft genome of Liparis tanakae, snailfish: a comprehensive survey of snailfish specific genes.</title>
        <authorList>
            <person name="Kim W."/>
            <person name="Song I."/>
            <person name="Jeong J.-H."/>
            <person name="Kim D."/>
            <person name="Kim S."/>
            <person name="Ryu S."/>
            <person name="Song J.Y."/>
            <person name="Lee S.K."/>
        </authorList>
    </citation>
    <scope>NUCLEOTIDE SEQUENCE [LARGE SCALE GENOMIC DNA]</scope>
    <source>
        <tissue evidence="2">Muscle</tissue>
    </source>
</reference>
<protein>
    <submittedName>
        <fullName evidence="2">Uncharacterized protein</fullName>
    </submittedName>
</protein>
<proteinExistence type="predicted"/>
<evidence type="ECO:0000313" key="2">
    <source>
        <dbReference type="EMBL" id="TNN88091.1"/>
    </source>
</evidence>
<dbReference type="EMBL" id="SRLO01000007">
    <property type="protein sequence ID" value="TNN88091.1"/>
    <property type="molecule type" value="Genomic_DNA"/>
</dbReference>
<feature type="region of interest" description="Disordered" evidence="1">
    <location>
        <begin position="30"/>
        <end position="65"/>
    </location>
</feature>
<evidence type="ECO:0000256" key="1">
    <source>
        <dbReference type="SAM" id="MobiDB-lite"/>
    </source>
</evidence>
<accession>A0A4Z2JDK0</accession>
<evidence type="ECO:0000313" key="3">
    <source>
        <dbReference type="Proteomes" id="UP000314294"/>
    </source>
</evidence>
<dbReference type="Proteomes" id="UP000314294">
    <property type="component" value="Unassembled WGS sequence"/>
</dbReference>
<gene>
    <name evidence="2" type="ORF">EYF80_001672</name>
</gene>
<comment type="caution">
    <text evidence="2">The sequence shown here is derived from an EMBL/GenBank/DDBJ whole genome shotgun (WGS) entry which is preliminary data.</text>
</comment>
<dbReference type="AlphaFoldDB" id="A0A4Z2JDK0"/>
<organism evidence="2 3">
    <name type="scientific">Liparis tanakae</name>
    <name type="common">Tanaka's snailfish</name>
    <dbReference type="NCBI Taxonomy" id="230148"/>
    <lineage>
        <taxon>Eukaryota</taxon>
        <taxon>Metazoa</taxon>
        <taxon>Chordata</taxon>
        <taxon>Craniata</taxon>
        <taxon>Vertebrata</taxon>
        <taxon>Euteleostomi</taxon>
        <taxon>Actinopterygii</taxon>
        <taxon>Neopterygii</taxon>
        <taxon>Teleostei</taxon>
        <taxon>Neoteleostei</taxon>
        <taxon>Acanthomorphata</taxon>
        <taxon>Eupercaria</taxon>
        <taxon>Perciformes</taxon>
        <taxon>Cottioidei</taxon>
        <taxon>Cottales</taxon>
        <taxon>Liparidae</taxon>
        <taxon>Liparis</taxon>
    </lineage>
</organism>
<sequence>MEEAEEDAGKELKKSSAECTRAGLDTAELSLLSGTHPPPLDTAALGAGASNSGSLLIGPSRGTESTPMYRIPCYFAGTMEQHATLQPSGDRSTHLAEEQ</sequence>
<feature type="compositionally biased region" description="Low complexity" evidence="1">
    <location>
        <begin position="43"/>
        <end position="56"/>
    </location>
</feature>
<keyword evidence="3" id="KW-1185">Reference proteome</keyword>